<proteinExistence type="predicted"/>
<evidence type="ECO:0000313" key="15">
    <source>
        <dbReference type="EMBL" id="OAE32357.1"/>
    </source>
</evidence>
<organism evidence="15 16">
    <name type="scientific">Marchantia polymorpha subsp. ruderalis</name>
    <dbReference type="NCBI Taxonomy" id="1480154"/>
    <lineage>
        <taxon>Eukaryota</taxon>
        <taxon>Viridiplantae</taxon>
        <taxon>Streptophyta</taxon>
        <taxon>Embryophyta</taxon>
        <taxon>Marchantiophyta</taxon>
        <taxon>Marchantiopsida</taxon>
        <taxon>Marchantiidae</taxon>
        <taxon>Marchantiales</taxon>
        <taxon>Marchantiaceae</taxon>
        <taxon>Marchantia</taxon>
    </lineage>
</organism>
<sequence length="674" mass="73126">MTTSAFLAYRAISEASLSARGLTKSTAIEPRRPYRPCTRASCTRYINTKRSSIFDGVDDRIAQNVFGDFSMCPQSGVIHPTSSALLDSTRLDSAAVSLDVGQRTINRSSFGPPREENADCRSLRDDDDGDNSVHFCNAASILTRDQVELGDLEAGLRGMCTMGSTPVLCETYCEAYGDYLYCISGAISWSQCLSGSFDSPPTYGYPYFSPPTFIDESDADTGVGKSKTGLIAGAIAGGIAGTAVFFLIALLLYCYCRRLHPKPRKGAGEKSLKRDGASSKDSLASSKVVSVRHLEVSVLASDETVVPGHGPASVAPVTKPRKQAMFVSLEEVRTATSTTNYSKKYLIGEGRFGSVYYGRLVTGDEVAVKVNSYKGHQSLKDFKSEVSILSGLHHPNVVSLVGFCDEHQNRMLIFEFMPKKTLRHHLYGPGLKDPLDWRTRLQVAAHAARGLEYLHHECQPAIVHGDIKTSNILLNDKYVAKVADLDISKLVPEASSPKLDNREFYPPFDSSSSSRLPYYDPELLAGDVPGEGTGSKPRTTKSDVYSFGVALLEIICGKPPRDVVHRSSIVHWARDIIKAGSVEKLADPTLDGTYDIDVLWKVAELAMTCVAPLGMHRPDAKQVVVTLTEAIELQTAASATDKASVTAVEPNQVSPHASDAQEPLRVESGARPLQ</sequence>
<evidence type="ECO:0000256" key="7">
    <source>
        <dbReference type="ARBA" id="ARBA00022777"/>
    </source>
</evidence>
<keyword evidence="5 13" id="KW-0812">Transmembrane</keyword>
<dbReference type="InterPro" id="IPR017441">
    <property type="entry name" value="Protein_kinase_ATP_BS"/>
</dbReference>
<dbReference type="InterPro" id="IPR000719">
    <property type="entry name" value="Prot_kinase_dom"/>
</dbReference>
<keyword evidence="16" id="KW-1185">Reference proteome</keyword>
<keyword evidence="7" id="KW-0418">Kinase</keyword>
<evidence type="ECO:0000256" key="6">
    <source>
        <dbReference type="ARBA" id="ARBA00022741"/>
    </source>
</evidence>
<dbReference type="GO" id="GO:0004674">
    <property type="term" value="F:protein serine/threonine kinase activity"/>
    <property type="evidence" value="ECO:0007669"/>
    <property type="project" value="UniProtKB-KW"/>
</dbReference>
<gene>
    <name evidence="15" type="ORF">AXG93_3017s1270</name>
</gene>
<dbReference type="InterPro" id="IPR001245">
    <property type="entry name" value="Ser-Thr/Tyr_kinase_cat_dom"/>
</dbReference>
<dbReference type="Pfam" id="PF07714">
    <property type="entry name" value="PK_Tyr_Ser-Thr"/>
    <property type="match status" value="1"/>
</dbReference>
<feature type="region of interest" description="Disordered" evidence="12">
    <location>
        <begin position="641"/>
        <end position="674"/>
    </location>
</feature>
<evidence type="ECO:0000256" key="8">
    <source>
        <dbReference type="ARBA" id="ARBA00022840"/>
    </source>
</evidence>
<evidence type="ECO:0000256" key="5">
    <source>
        <dbReference type="ARBA" id="ARBA00022692"/>
    </source>
</evidence>
<reference evidence="15" key="1">
    <citation type="submission" date="2016-03" db="EMBL/GenBank/DDBJ databases">
        <title>Mechanisms controlling the formation of the plant cell surface in tip-growing cells are functionally conserved among land plants.</title>
        <authorList>
            <person name="Honkanen S."/>
            <person name="Jones V.A."/>
            <person name="Morieri G."/>
            <person name="Champion C."/>
            <person name="Hetherington A.J."/>
            <person name="Kelly S."/>
            <person name="Saint-Marcoux D."/>
            <person name="Proust H."/>
            <person name="Prescott H."/>
            <person name="Dolan L."/>
        </authorList>
    </citation>
    <scope>NUCLEOTIDE SEQUENCE [LARGE SCALE GENOMIC DNA]</scope>
    <source>
        <tissue evidence="15">Whole gametophyte</tissue>
    </source>
</reference>
<keyword evidence="4" id="KW-0808">Transferase</keyword>
<feature type="compositionally biased region" description="Polar residues" evidence="12">
    <location>
        <begin position="641"/>
        <end position="655"/>
    </location>
</feature>
<dbReference type="SMART" id="SM00220">
    <property type="entry name" value="S_TKc"/>
    <property type="match status" value="1"/>
</dbReference>
<keyword evidence="3" id="KW-0723">Serine/threonine-protein kinase</keyword>
<evidence type="ECO:0000256" key="11">
    <source>
        <dbReference type="PROSITE-ProRule" id="PRU10141"/>
    </source>
</evidence>
<dbReference type="AlphaFoldDB" id="A0A176WGV6"/>
<comment type="subcellular location">
    <subcellularLocation>
        <location evidence="1">Cell membrane</location>
        <topology evidence="1">Single-pass membrane protein</topology>
    </subcellularLocation>
</comment>
<dbReference type="PROSITE" id="PS00108">
    <property type="entry name" value="PROTEIN_KINASE_ST"/>
    <property type="match status" value="1"/>
</dbReference>
<dbReference type="InterPro" id="IPR011009">
    <property type="entry name" value="Kinase-like_dom_sf"/>
</dbReference>
<dbReference type="SUPFAM" id="SSF56112">
    <property type="entry name" value="Protein kinase-like (PK-like)"/>
    <property type="match status" value="1"/>
</dbReference>
<protein>
    <recommendedName>
        <fullName evidence="2">non-specific serine/threonine protein kinase</fullName>
        <ecNumber evidence="2">2.7.11.1</ecNumber>
    </recommendedName>
</protein>
<keyword evidence="8 11" id="KW-0067">ATP-binding</keyword>
<keyword evidence="9 13" id="KW-1133">Transmembrane helix</keyword>
<feature type="transmembrane region" description="Helical" evidence="13">
    <location>
        <begin position="230"/>
        <end position="255"/>
    </location>
</feature>
<evidence type="ECO:0000256" key="1">
    <source>
        <dbReference type="ARBA" id="ARBA00004162"/>
    </source>
</evidence>
<evidence type="ECO:0000256" key="13">
    <source>
        <dbReference type="SAM" id="Phobius"/>
    </source>
</evidence>
<dbReference type="Proteomes" id="UP000077202">
    <property type="component" value="Unassembled WGS sequence"/>
</dbReference>
<dbReference type="PROSITE" id="PS00107">
    <property type="entry name" value="PROTEIN_KINASE_ATP"/>
    <property type="match status" value="1"/>
</dbReference>
<dbReference type="EMBL" id="LVLJ01000840">
    <property type="protein sequence ID" value="OAE32357.1"/>
    <property type="molecule type" value="Genomic_DNA"/>
</dbReference>
<evidence type="ECO:0000256" key="2">
    <source>
        <dbReference type="ARBA" id="ARBA00012513"/>
    </source>
</evidence>
<comment type="caution">
    <text evidence="15">The sequence shown here is derived from an EMBL/GenBank/DDBJ whole genome shotgun (WGS) entry which is preliminary data.</text>
</comment>
<evidence type="ECO:0000256" key="4">
    <source>
        <dbReference type="ARBA" id="ARBA00022679"/>
    </source>
</evidence>
<keyword evidence="6 11" id="KW-0547">Nucleotide-binding</keyword>
<evidence type="ECO:0000259" key="14">
    <source>
        <dbReference type="PROSITE" id="PS50011"/>
    </source>
</evidence>
<evidence type="ECO:0000256" key="12">
    <source>
        <dbReference type="SAM" id="MobiDB-lite"/>
    </source>
</evidence>
<name>A0A176WGV6_MARPO</name>
<accession>A0A176WGV6</accession>
<dbReference type="GO" id="GO:0005886">
    <property type="term" value="C:plasma membrane"/>
    <property type="evidence" value="ECO:0007669"/>
    <property type="project" value="UniProtKB-SubCell"/>
</dbReference>
<dbReference type="PROSITE" id="PS50011">
    <property type="entry name" value="PROTEIN_KINASE_DOM"/>
    <property type="match status" value="1"/>
</dbReference>
<evidence type="ECO:0000256" key="3">
    <source>
        <dbReference type="ARBA" id="ARBA00022527"/>
    </source>
</evidence>
<feature type="compositionally biased region" description="Basic and acidic residues" evidence="12">
    <location>
        <begin position="113"/>
        <end position="124"/>
    </location>
</feature>
<evidence type="ECO:0000313" key="16">
    <source>
        <dbReference type="Proteomes" id="UP000077202"/>
    </source>
</evidence>
<feature type="domain" description="Protein kinase" evidence="14">
    <location>
        <begin position="341"/>
        <end position="631"/>
    </location>
</feature>
<dbReference type="EC" id="2.7.11.1" evidence="2"/>
<keyword evidence="10 13" id="KW-0472">Membrane</keyword>
<feature type="region of interest" description="Disordered" evidence="12">
    <location>
        <begin position="105"/>
        <end position="125"/>
    </location>
</feature>
<evidence type="ECO:0000256" key="10">
    <source>
        <dbReference type="ARBA" id="ARBA00023136"/>
    </source>
</evidence>
<dbReference type="GO" id="GO:0005524">
    <property type="term" value="F:ATP binding"/>
    <property type="evidence" value="ECO:0007669"/>
    <property type="project" value="UniProtKB-UniRule"/>
</dbReference>
<dbReference type="InterPro" id="IPR047117">
    <property type="entry name" value="PERK1-13-like"/>
</dbReference>
<evidence type="ECO:0000256" key="9">
    <source>
        <dbReference type="ARBA" id="ARBA00022989"/>
    </source>
</evidence>
<dbReference type="Gene3D" id="3.30.200.20">
    <property type="entry name" value="Phosphorylase Kinase, domain 1"/>
    <property type="match status" value="1"/>
</dbReference>
<dbReference type="PANTHER" id="PTHR47982:SF44">
    <property type="entry name" value="PROLINE-RICH RECEPTOR-LIKE PROTEIN KINASE PERK13-RELATED"/>
    <property type="match status" value="1"/>
</dbReference>
<dbReference type="PANTHER" id="PTHR47982">
    <property type="entry name" value="PROLINE-RICH RECEPTOR-LIKE PROTEIN KINASE PERK4"/>
    <property type="match status" value="1"/>
</dbReference>
<dbReference type="Gene3D" id="1.10.510.10">
    <property type="entry name" value="Transferase(Phosphotransferase) domain 1"/>
    <property type="match status" value="1"/>
</dbReference>
<feature type="binding site" evidence="11">
    <location>
        <position position="369"/>
    </location>
    <ligand>
        <name>ATP</name>
        <dbReference type="ChEBI" id="CHEBI:30616"/>
    </ligand>
</feature>
<dbReference type="InterPro" id="IPR008271">
    <property type="entry name" value="Ser/Thr_kinase_AS"/>
</dbReference>